<protein>
    <submittedName>
        <fullName evidence="1">Uncharacterized protein</fullName>
    </submittedName>
</protein>
<keyword evidence="2" id="KW-1185">Reference proteome</keyword>
<reference evidence="2" key="1">
    <citation type="journal article" date="2013" name="Nat. Genet.">
        <title>The draft genomes of soft-shell turtle and green sea turtle yield insights into the development and evolution of the turtle-specific body plan.</title>
        <authorList>
            <person name="Wang Z."/>
            <person name="Pascual-Anaya J."/>
            <person name="Zadissa A."/>
            <person name="Li W."/>
            <person name="Niimura Y."/>
            <person name="Huang Z."/>
            <person name="Li C."/>
            <person name="White S."/>
            <person name="Xiong Z."/>
            <person name="Fang D."/>
            <person name="Wang B."/>
            <person name="Ming Y."/>
            <person name="Chen Y."/>
            <person name="Zheng Y."/>
            <person name="Kuraku S."/>
            <person name="Pignatelli M."/>
            <person name="Herrero J."/>
            <person name="Beal K."/>
            <person name="Nozawa M."/>
            <person name="Li Q."/>
            <person name="Wang J."/>
            <person name="Zhang H."/>
            <person name="Yu L."/>
            <person name="Shigenobu S."/>
            <person name="Wang J."/>
            <person name="Liu J."/>
            <person name="Flicek P."/>
            <person name="Searle S."/>
            <person name="Wang J."/>
            <person name="Kuratani S."/>
            <person name="Yin Y."/>
            <person name="Aken B."/>
            <person name="Zhang G."/>
            <person name="Irie N."/>
        </authorList>
    </citation>
    <scope>NUCLEOTIDE SEQUENCE [LARGE SCALE GENOMIC DNA]</scope>
</reference>
<organism evidence="1 2">
    <name type="scientific">Chelonia mydas</name>
    <name type="common">Green sea-turtle</name>
    <name type="synonym">Chelonia agassizi</name>
    <dbReference type="NCBI Taxonomy" id="8469"/>
    <lineage>
        <taxon>Eukaryota</taxon>
        <taxon>Metazoa</taxon>
        <taxon>Chordata</taxon>
        <taxon>Craniata</taxon>
        <taxon>Vertebrata</taxon>
        <taxon>Euteleostomi</taxon>
        <taxon>Archelosauria</taxon>
        <taxon>Testudinata</taxon>
        <taxon>Testudines</taxon>
        <taxon>Cryptodira</taxon>
        <taxon>Durocryptodira</taxon>
        <taxon>Americhelydia</taxon>
        <taxon>Chelonioidea</taxon>
        <taxon>Cheloniidae</taxon>
        <taxon>Chelonia</taxon>
    </lineage>
</organism>
<dbReference type="EMBL" id="KB519360">
    <property type="protein sequence ID" value="EMP38544.1"/>
    <property type="molecule type" value="Genomic_DNA"/>
</dbReference>
<sequence>MAKKSQATRETDGIFQGLNCCHVAPGTVPPLLEQKRRSFCQTGLSVRVKPDYKDVIKEFLLTEVMALIHFVLNITVLC</sequence>
<gene>
    <name evidence="1" type="ORF">UY3_04239</name>
</gene>
<evidence type="ECO:0000313" key="1">
    <source>
        <dbReference type="EMBL" id="EMP38544.1"/>
    </source>
</evidence>
<dbReference type="AlphaFoldDB" id="M7BMS7"/>
<evidence type="ECO:0000313" key="2">
    <source>
        <dbReference type="Proteomes" id="UP000031443"/>
    </source>
</evidence>
<proteinExistence type="predicted"/>
<accession>M7BMS7</accession>
<dbReference type="Proteomes" id="UP000031443">
    <property type="component" value="Unassembled WGS sequence"/>
</dbReference>
<name>M7BMS7_CHEMY</name>